<reference evidence="2 3" key="1">
    <citation type="journal article" date="2016" name="Nat. Commun.">
        <title>Thousands of microbial genomes shed light on interconnected biogeochemical processes in an aquifer system.</title>
        <authorList>
            <person name="Anantharaman K."/>
            <person name="Brown C.T."/>
            <person name="Hug L.A."/>
            <person name="Sharon I."/>
            <person name="Castelle C.J."/>
            <person name="Probst A.J."/>
            <person name="Thomas B.C."/>
            <person name="Singh A."/>
            <person name="Wilkins M.J."/>
            <person name="Karaoz U."/>
            <person name="Brodie E.L."/>
            <person name="Williams K.H."/>
            <person name="Hubbard S.S."/>
            <person name="Banfield J.F."/>
        </authorList>
    </citation>
    <scope>NUCLEOTIDE SEQUENCE [LARGE SCALE GENOMIC DNA]</scope>
</reference>
<dbReference type="PANTHER" id="PTHR38032:SF1">
    <property type="entry name" value="RNA-BINDING PROTEIN KHPB N-TERMINAL DOMAIN-CONTAINING PROTEIN"/>
    <property type="match status" value="1"/>
</dbReference>
<evidence type="ECO:0000313" key="2">
    <source>
        <dbReference type="EMBL" id="OGK05158.1"/>
    </source>
</evidence>
<feature type="domain" description="Flagellar Assembly Protein A N-terminal region" evidence="1">
    <location>
        <begin position="162"/>
        <end position="339"/>
    </location>
</feature>
<name>A0A1F7FEW2_UNCRA</name>
<dbReference type="AlphaFoldDB" id="A0A1F7FEW2"/>
<dbReference type="InterPro" id="IPR046865">
    <property type="entry name" value="FapA_b_solenoid"/>
</dbReference>
<protein>
    <recommendedName>
        <fullName evidence="1">Flagellar Assembly Protein A N-terminal region domain-containing protein</fullName>
    </recommendedName>
</protein>
<dbReference type="InterPro" id="IPR046866">
    <property type="entry name" value="FapA_N"/>
</dbReference>
<dbReference type="Proteomes" id="UP000179243">
    <property type="component" value="Unassembled WGS sequence"/>
</dbReference>
<proteinExistence type="predicted"/>
<dbReference type="Pfam" id="PF20250">
    <property type="entry name" value="FapA_N"/>
    <property type="match status" value="1"/>
</dbReference>
<organism evidence="2 3">
    <name type="scientific">Candidatus Raymondbacteria bacterium RIFOXYD12_FULL_49_13</name>
    <dbReference type="NCBI Taxonomy" id="1817890"/>
    <lineage>
        <taxon>Bacteria</taxon>
        <taxon>Raymondiibacteriota</taxon>
    </lineage>
</organism>
<evidence type="ECO:0000259" key="1">
    <source>
        <dbReference type="Pfam" id="PF20250"/>
    </source>
</evidence>
<sequence>MSEPLDNKKPEDVERTFARLEEQLLDIESAEIVHGMSQHVLEEKGFLGEKKGIEGKKSPDAHEEETGADDLMFKDDIVCTRMPAGTALESLIPGQFEGRASVQKDQLIAFKPANAKTRYAPGTNVTKTQTGKGEVYAAGVAGWVVVLNESLCVFPCDQDCAIEVRIAKDKLSAMADFFPGRGTGKKLSKETVLAALAQAGVKAGVAVSEINSAIDVVNRTGATQKNVAVAKAKLPMRGSDGKIELKFNTQQQEYDFKILPDGRIDYKNSVNLVTVKKNDLLAVIIPPVPAVPGTDVFGAAIPIAPSKEAMCCPGAGVRAEKNGRELYAMASGLVMFHNNVLEVVEVFSVDSDVDFSTGNINFNGTVLVNGDIKEGFEVKAAGDIVVKGNVESARIEAGRDVIIRGGVISKGKGLVSAGRNISADYVQNARIEAQGTITLGNFAVNSYLCTSQKLIMKTKRGAVIGGEVYAQKGLDVRTLGSDAGIKTFVEAGTDFLVRKKIVELEDVIKFTEGNIQKIDFSLLPVLELAKTKPEALKDKKGLIDKIIEKKGVLEKQRAGLLAKMAVLEERMTDKEAITIRVGDTCHSDVSVKIRESRMTLTRELTKVIFYEDTENKEVKTMPHV</sequence>
<accession>A0A1F7FEW2</accession>
<comment type="caution">
    <text evidence="2">The sequence shown here is derived from an EMBL/GenBank/DDBJ whole genome shotgun (WGS) entry which is preliminary data.</text>
</comment>
<evidence type="ECO:0000313" key="3">
    <source>
        <dbReference type="Proteomes" id="UP000179243"/>
    </source>
</evidence>
<dbReference type="PANTHER" id="PTHR38032">
    <property type="entry name" value="POLYMERASE-RELATED"/>
    <property type="match status" value="1"/>
</dbReference>
<dbReference type="Pfam" id="PF03961">
    <property type="entry name" value="FapA"/>
    <property type="match status" value="1"/>
</dbReference>
<gene>
    <name evidence="2" type="ORF">A2519_11465</name>
</gene>
<dbReference type="InterPro" id="IPR005646">
    <property type="entry name" value="FapA"/>
</dbReference>
<dbReference type="EMBL" id="MFYX01000060">
    <property type="protein sequence ID" value="OGK05158.1"/>
    <property type="molecule type" value="Genomic_DNA"/>
</dbReference>